<evidence type="ECO:0000313" key="3">
    <source>
        <dbReference type="Proteomes" id="UP000324222"/>
    </source>
</evidence>
<dbReference type="EMBL" id="VSRR010037164">
    <property type="protein sequence ID" value="MPC73617.1"/>
    <property type="molecule type" value="Genomic_DNA"/>
</dbReference>
<gene>
    <name evidence="2" type="ORF">E2C01_067952</name>
</gene>
<evidence type="ECO:0000313" key="2">
    <source>
        <dbReference type="EMBL" id="MPC73617.1"/>
    </source>
</evidence>
<keyword evidence="3" id="KW-1185">Reference proteome</keyword>
<organism evidence="2 3">
    <name type="scientific">Portunus trituberculatus</name>
    <name type="common">Swimming crab</name>
    <name type="synonym">Neptunus trituberculatus</name>
    <dbReference type="NCBI Taxonomy" id="210409"/>
    <lineage>
        <taxon>Eukaryota</taxon>
        <taxon>Metazoa</taxon>
        <taxon>Ecdysozoa</taxon>
        <taxon>Arthropoda</taxon>
        <taxon>Crustacea</taxon>
        <taxon>Multicrustacea</taxon>
        <taxon>Malacostraca</taxon>
        <taxon>Eumalacostraca</taxon>
        <taxon>Eucarida</taxon>
        <taxon>Decapoda</taxon>
        <taxon>Pleocyemata</taxon>
        <taxon>Brachyura</taxon>
        <taxon>Eubrachyura</taxon>
        <taxon>Portunoidea</taxon>
        <taxon>Portunidae</taxon>
        <taxon>Portuninae</taxon>
        <taxon>Portunus</taxon>
    </lineage>
</organism>
<comment type="caution">
    <text evidence="2">The sequence shown here is derived from an EMBL/GenBank/DDBJ whole genome shotgun (WGS) entry which is preliminary data.</text>
</comment>
<evidence type="ECO:0000256" key="1">
    <source>
        <dbReference type="SAM" id="MobiDB-lite"/>
    </source>
</evidence>
<feature type="region of interest" description="Disordered" evidence="1">
    <location>
        <begin position="1"/>
        <end position="78"/>
    </location>
</feature>
<accession>A0A5B7HWL5</accession>
<feature type="compositionally biased region" description="Polar residues" evidence="1">
    <location>
        <begin position="1"/>
        <end position="13"/>
    </location>
</feature>
<reference evidence="2 3" key="1">
    <citation type="submission" date="2019-05" db="EMBL/GenBank/DDBJ databases">
        <title>Another draft genome of Portunus trituberculatus and its Hox gene families provides insights of decapod evolution.</title>
        <authorList>
            <person name="Jeong J.-H."/>
            <person name="Song I."/>
            <person name="Kim S."/>
            <person name="Choi T."/>
            <person name="Kim D."/>
            <person name="Ryu S."/>
            <person name="Kim W."/>
        </authorList>
    </citation>
    <scope>NUCLEOTIDE SEQUENCE [LARGE SCALE GENOMIC DNA]</scope>
    <source>
        <tissue evidence="2">Muscle</tissue>
    </source>
</reference>
<proteinExistence type="predicted"/>
<dbReference type="AlphaFoldDB" id="A0A5B7HWL5"/>
<sequence length="78" mass="8571">MLDSSYQSVNPTRVGSKLIHSGGSITTNKPKDVHRLSQAPQHEPPVVHSPAHFTLEPLYSSGLEQTSERRQPQPGTEI</sequence>
<dbReference type="Proteomes" id="UP000324222">
    <property type="component" value="Unassembled WGS sequence"/>
</dbReference>
<name>A0A5B7HWL5_PORTR</name>
<protein>
    <submittedName>
        <fullName evidence="2">Uncharacterized protein</fullName>
    </submittedName>
</protein>